<reference evidence="1 2" key="1">
    <citation type="submission" date="2016-01" db="EMBL/GenBank/DDBJ databases">
        <authorList>
            <person name="Mitreva M."/>
            <person name="Pepin K.H."/>
            <person name="Mihindukulasuriya K.A."/>
            <person name="Fulton R."/>
            <person name="Fronick C."/>
            <person name="O'Laughlin M."/>
            <person name="Miner T."/>
            <person name="Herter B."/>
            <person name="Rosa B.A."/>
            <person name="Cordes M."/>
            <person name="Tomlinson C."/>
            <person name="Wollam A."/>
            <person name="Palsikar V.B."/>
            <person name="Mardis E.R."/>
            <person name="Wilson R.K."/>
        </authorList>
    </citation>
    <scope>NUCLEOTIDE SEQUENCE [LARGE SCALE GENOMIC DNA]</scope>
    <source>
        <strain evidence="1 2">KA00071</strain>
    </source>
</reference>
<organism evidence="1 2">
    <name type="scientific">Gemelliphila asaccharolytica</name>
    <dbReference type="NCBI Taxonomy" id="502393"/>
    <lineage>
        <taxon>Bacteria</taxon>
        <taxon>Bacillati</taxon>
        <taxon>Bacillota</taxon>
        <taxon>Bacilli</taxon>
        <taxon>Bacillales</taxon>
        <taxon>Gemellaceae</taxon>
        <taxon>Gemelliphila</taxon>
    </lineage>
</organism>
<evidence type="ECO:0000313" key="2">
    <source>
        <dbReference type="Proteomes" id="UP000070467"/>
    </source>
</evidence>
<evidence type="ECO:0008006" key="3">
    <source>
        <dbReference type="Google" id="ProtNLM"/>
    </source>
</evidence>
<gene>
    <name evidence="1" type="ORF">HMPREF1871_00393</name>
</gene>
<keyword evidence="2" id="KW-1185">Reference proteome</keyword>
<comment type="caution">
    <text evidence="1">The sequence shown here is derived from an EMBL/GenBank/DDBJ whole genome shotgun (WGS) entry which is preliminary data.</text>
</comment>
<protein>
    <recommendedName>
        <fullName evidence="3">Lipoprotein</fullName>
    </recommendedName>
</protein>
<dbReference type="PROSITE" id="PS51257">
    <property type="entry name" value="PROKAR_LIPOPROTEIN"/>
    <property type="match status" value="1"/>
</dbReference>
<accession>A0ABR5TPR6</accession>
<proteinExistence type="predicted"/>
<sequence>MIKKIYILISMLFLILTLCSCGNKPSEIVNQEYINDIFKNSNITHLEKIDYNSNEKLLIFHINDEVISEDEFKTSLSNYQFKKNYGLEAFKDDKILNISNKIKFSYKNNNNFILDNKDSKIVSNIVSYTYSSEYINQKLKNIAENIIKFNDIIGKIEVDLDKNLISENVIEILNQNYNILLQSINDFENIKNKDIYLNNTDIDTIKKYSEILKNKSEKAISLKNSKLISQEFLKINELDKIARNLNKEK</sequence>
<dbReference type="RefSeq" id="WP_066129314.1">
    <property type="nucleotide sequence ID" value="NZ_KQ959861.1"/>
</dbReference>
<dbReference type="Proteomes" id="UP000070467">
    <property type="component" value="Unassembled WGS sequence"/>
</dbReference>
<dbReference type="EMBL" id="LSDB01000008">
    <property type="protein sequence ID" value="KXB58627.1"/>
    <property type="molecule type" value="Genomic_DNA"/>
</dbReference>
<name>A0ABR5TPR6_9BACL</name>
<evidence type="ECO:0000313" key="1">
    <source>
        <dbReference type="EMBL" id="KXB58627.1"/>
    </source>
</evidence>